<dbReference type="GO" id="GO:0010181">
    <property type="term" value="F:FMN binding"/>
    <property type="evidence" value="ECO:0007669"/>
    <property type="project" value="InterPro"/>
</dbReference>
<comment type="caution">
    <text evidence="14">The sequence shown here is derived from an EMBL/GenBank/DDBJ whole genome shotgun (WGS) entry which is preliminary data.</text>
</comment>
<comment type="similarity">
    <text evidence="5">Belongs to the pyridoxamine 5'-phosphate oxidase family.</text>
</comment>
<evidence type="ECO:0000256" key="9">
    <source>
        <dbReference type="ARBA" id="ARBA00022643"/>
    </source>
</evidence>
<evidence type="ECO:0000259" key="13">
    <source>
        <dbReference type="Pfam" id="PF10590"/>
    </source>
</evidence>
<dbReference type="SUPFAM" id="SSF50475">
    <property type="entry name" value="FMN-binding split barrel"/>
    <property type="match status" value="1"/>
</dbReference>
<keyword evidence="15" id="KW-1185">Reference proteome</keyword>
<keyword evidence="8" id="KW-0285">Flavoprotein</keyword>
<keyword evidence="11" id="KW-0664">Pyridoxine biosynthesis</keyword>
<dbReference type="AlphaFoldDB" id="A0AA35SNK5"/>
<organism evidence="14 15">
    <name type="scientific">Geodia barretti</name>
    <name type="common">Barrett's horny sponge</name>
    <dbReference type="NCBI Taxonomy" id="519541"/>
    <lineage>
        <taxon>Eukaryota</taxon>
        <taxon>Metazoa</taxon>
        <taxon>Porifera</taxon>
        <taxon>Demospongiae</taxon>
        <taxon>Heteroscleromorpha</taxon>
        <taxon>Tetractinellida</taxon>
        <taxon>Astrophorina</taxon>
        <taxon>Geodiidae</taxon>
        <taxon>Geodia</taxon>
    </lineage>
</organism>
<evidence type="ECO:0000256" key="10">
    <source>
        <dbReference type="ARBA" id="ARBA00023002"/>
    </source>
</evidence>
<comment type="pathway">
    <text evidence="4">Cofactor metabolism; pyridoxal 5'-phosphate salvage; pyridoxal 5'-phosphate from pyridoxine 5'-phosphate: step 1/1.</text>
</comment>
<reference evidence="14" key="1">
    <citation type="submission" date="2023-03" db="EMBL/GenBank/DDBJ databases">
        <authorList>
            <person name="Steffen K."/>
            <person name="Cardenas P."/>
        </authorList>
    </citation>
    <scope>NUCLEOTIDE SEQUENCE</scope>
</reference>
<feature type="non-terminal residue" evidence="14">
    <location>
        <position position="301"/>
    </location>
</feature>
<dbReference type="InterPro" id="IPR012349">
    <property type="entry name" value="Split_barrel_FMN-bd"/>
</dbReference>
<dbReference type="PANTHER" id="PTHR10851:SF0">
    <property type="entry name" value="PYRIDOXINE-5'-PHOSPHATE OXIDASE"/>
    <property type="match status" value="1"/>
</dbReference>
<dbReference type="HAMAP" id="MF_01629">
    <property type="entry name" value="PdxH"/>
    <property type="match status" value="1"/>
</dbReference>
<dbReference type="EMBL" id="CASHTH010002573">
    <property type="protein sequence ID" value="CAI8031881.1"/>
    <property type="molecule type" value="Genomic_DNA"/>
</dbReference>
<dbReference type="NCBIfam" id="NF004231">
    <property type="entry name" value="PRK05679.1"/>
    <property type="match status" value="1"/>
</dbReference>
<dbReference type="Pfam" id="PF10590">
    <property type="entry name" value="PNP_phzG_C"/>
    <property type="match status" value="1"/>
</dbReference>
<dbReference type="EC" id="1.4.3.5" evidence="7"/>
<dbReference type="PANTHER" id="PTHR10851">
    <property type="entry name" value="PYRIDOXINE-5-PHOSPHATE OXIDASE"/>
    <property type="match status" value="1"/>
</dbReference>
<evidence type="ECO:0000256" key="4">
    <source>
        <dbReference type="ARBA" id="ARBA00005037"/>
    </source>
</evidence>
<evidence type="ECO:0000259" key="12">
    <source>
        <dbReference type="Pfam" id="PF01243"/>
    </source>
</evidence>
<evidence type="ECO:0000256" key="1">
    <source>
        <dbReference type="ARBA" id="ARBA00001917"/>
    </source>
</evidence>
<comment type="pathway">
    <text evidence="3">Cofactor metabolism; pyridoxal 5'-phosphate salvage; pyridoxal 5'-phosphate from pyridoxamine 5'-phosphate: step 1/1.</text>
</comment>
<dbReference type="Gene3D" id="2.30.110.10">
    <property type="entry name" value="Electron Transport, Fmn-binding Protein, Chain A"/>
    <property type="match status" value="1"/>
</dbReference>
<dbReference type="InterPro" id="IPR019576">
    <property type="entry name" value="Pyridoxamine_oxidase_dimer_C"/>
</dbReference>
<evidence type="ECO:0000256" key="11">
    <source>
        <dbReference type="ARBA" id="ARBA00023096"/>
    </source>
</evidence>
<dbReference type="InterPro" id="IPR000659">
    <property type="entry name" value="Pyridox_Oxase"/>
</dbReference>
<evidence type="ECO:0000256" key="7">
    <source>
        <dbReference type="ARBA" id="ARBA00012801"/>
    </source>
</evidence>
<evidence type="ECO:0000313" key="15">
    <source>
        <dbReference type="Proteomes" id="UP001174909"/>
    </source>
</evidence>
<comment type="cofactor">
    <cofactor evidence="1">
        <name>FMN</name>
        <dbReference type="ChEBI" id="CHEBI:58210"/>
    </cofactor>
</comment>
<comment type="subunit">
    <text evidence="6">Homodimer.</text>
</comment>
<evidence type="ECO:0000256" key="8">
    <source>
        <dbReference type="ARBA" id="ARBA00022630"/>
    </source>
</evidence>
<dbReference type="NCBIfam" id="TIGR00558">
    <property type="entry name" value="pdxH"/>
    <property type="match status" value="1"/>
</dbReference>
<proteinExistence type="inferred from homology"/>
<dbReference type="Proteomes" id="UP001174909">
    <property type="component" value="Unassembled WGS sequence"/>
</dbReference>
<evidence type="ECO:0000256" key="2">
    <source>
        <dbReference type="ARBA" id="ARBA00003691"/>
    </source>
</evidence>
<dbReference type="GO" id="GO:0004733">
    <property type="term" value="F:pyridoxamine phosphate oxidase activity"/>
    <property type="evidence" value="ECO:0007669"/>
    <property type="project" value="UniProtKB-EC"/>
</dbReference>
<accession>A0AA35SNK5</accession>
<keyword evidence="9" id="KW-0288">FMN</keyword>
<name>A0AA35SNK5_GEOBA</name>
<dbReference type="PROSITE" id="PS01064">
    <property type="entry name" value="PYRIDOX_OXIDASE"/>
    <property type="match status" value="1"/>
</dbReference>
<dbReference type="GO" id="GO:0008615">
    <property type="term" value="P:pyridoxine biosynthetic process"/>
    <property type="evidence" value="ECO:0007669"/>
    <property type="project" value="UniProtKB-KW"/>
</dbReference>
<feature type="domain" description="Pyridoxine 5'-phosphate oxidase dimerisation C-terminal" evidence="13">
    <location>
        <begin position="256"/>
        <end position="301"/>
    </location>
</feature>
<evidence type="ECO:0000313" key="14">
    <source>
        <dbReference type="EMBL" id="CAI8031881.1"/>
    </source>
</evidence>
<dbReference type="Pfam" id="PF01243">
    <property type="entry name" value="PNPOx_N"/>
    <property type="match status" value="1"/>
</dbReference>
<dbReference type="InterPro" id="IPR019740">
    <property type="entry name" value="Pyridox_Oxase_CS"/>
</dbReference>
<evidence type="ECO:0000256" key="5">
    <source>
        <dbReference type="ARBA" id="ARBA00007301"/>
    </source>
</evidence>
<gene>
    <name evidence="14" type="ORF">GBAR_LOCUS18055</name>
</gene>
<sequence length="301" mass="34304">QHACSTLIFTGRRLIAELDEGGFLTVFSSLLPACGPLGFRVVSLGAFRSPRYHYATYTFEIWIRAMSTESSSSSSVALRHDISQLRTAYSRTTFTEDQLVSSTDPFRQFHAWFQEALTCKEVAEANAVCVSTVGEDGRPSSRMVLMKGYSKEEGFKFYTNLKSRKAREVAANPAVCLLFYWAPLHRQVRIEGTAEQMSDEASARYFSTRPRESQLSAVVSPQSERISSREELEETHRELSRVYSDSSVDIPKPEHWGGFRVWPHSVEFWQGQSTRLHDRIVFERERDNEGSGNWTIHRLAP</sequence>
<comment type="function">
    <text evidence="2">Catalyzes the oxidation of either pyridoxine 5'-phosphate (PNP) or pyridoxamine 5'-phosphate (PMP) into pyridoxal 5'-phosphate (PLP).</text>
</comment>
<evidence type="ECO:0000256" key="3">
    <source>
        <dbReference type="ARBA" id="ARBA00004738"/>
    </source>
</evidence>
<protein>
    <recommendedName>
        <fullName evidence="7">pyridoxal 5'-phosphate synthase</fullName>
        <ecNumber evidence="7">1.4.3.5</ecNumber>
    </recommendedName>
</protein>
<keyword evidence="10" id="KW-0560">Oxidoreductase</keyword>
<feature type="domain" description="Pyridoxamine 5'-phosphate oxidase N-terminal" evidence="12">
    <location>
        <begin position="122"/>
        <end position="235"/>
    </location>
</feature>
<evidence type="ECO:0000256" key="6">
    <source>
        <dbReference type="ARBA" id="ARBA00011738"/>
    </source>
</evidence>
<dbReference type="InterPro" id="IPR011576">
    <property type="entry name" value="Pyridox_Oxase_N"/>
</dbReference>
<dbReference type="FunFam" id="2.30.110.10:FF:000005">
    <property type="entry name" value="NAD(P)H-hydrate epimerase"/>
    <property type="match status" value="1"/>
</dbReference>